<dbReference type="EMBL" id="UZAN01041195">
    <property type="protein sequence ID" value="VDP72287.1"/>
    <property type="molecule type" value="Genomic_DNA"/>
</dbReference>
<name>A0A183ABJ8_9TREM</name>
<proteinExistence type="predicted"/>
<dbReference type="OrthoDB" id="6247591at2759"/>
<gene>
    <name evidence="1" type="ORF">ECPE_LOCUS4333</name>
</gene>
<dbReference type="WBParaSite" id="ECPE_0000434501-mRNA-1">
    <property type="protein sequence ID" value="ECPE_0000434501-mRNA-1"/>
    <property type="gene ID" value="ECPE_0000434501"/>
</dbReference>
<accession>A0A183ABJ8</accession>
<protein>
    <submittedName>
        <fullName evidence="3">PINc domain-containing protein</fullName>
    </submittedName>
</protein>
<dbReference type="Proteomes" id="UP000272942">
    <property type="component" value="Unassembled WGS sequence"/>
</dbReference>
<reference evidence="1 2" key="2">
    <citation type="submission" date="2018-11" db="EMBL/GenBank/DDBJ databases">
        <authorList>
            <consortium name="Pathogen Informatics"/>
        </authorList>
    </citation>
    <scope>NUCLEOTIDE SEQUENCE [LARGE SCALE GENOMIC DNA]</scope>
    <source>
        <strain evidence="1 2">Egypt</strain>
    </source>
</reference>
<organism evidence="3">
    <name type="scientific">Echinostoma caproni</name>
    <dbReference type="NCBI Taxonomy" id="27848"/>
    <lineage>
        <taxon>Eukaryota</taxon>
        <taxon>Metazoa</taxon>
        <taxon>Spiralia</taxon>
        <taxon>Lophotrochozoa</taxon>
        <taxon>Platyhelminthes</taxon>
        <taxon>Trematoda</taxon>
        <taxon>Digenea</taxon>
        <taxon>Plagiorchiida</taxon>
        <taxon>Echinostomata</taxon>
        <taxon>Echinostomatoidea</taxon>
        <taxon>Echinostomatidae</taxon>
        <taxon>Echinostoma</taxon>
    </lineage>
</organism>
<sequence>MGLDCDCINSEPDLVQTICAPNCYSKQAIRLDKRLYQIDVANARIATLGSLAGAAVLASDQLALEFLQNTRDRMRKQQVTLFDEADKMISTFMADPKSVLNENETKLSPRSPEATDKVQFIIDEPDTDTQDLRWEMNSLHFSTDATSSESDEEGPPPEEIQNLAKEIRKTEGTRYKRKGLIHRHKTNGDSGSMIKPPPPNPLGHSRRALMRSHSTVPGGMCSQGQSALGSNISLVSTGHNQQQASSRGLKRNQSTNAGLPFNLLSLTGQLSWLVSEYMERGSSTYQWACELIHSISRMSVTRSTWLNVHQQLRETTELLYAHRGRAPKPVTPTAASAKGEIAWTNIQGAYQAIIMGDSNAATVTAETARQLFSSCNTKTDKHLTNLNNLLEKKFHLAYVCDLILWRAHKVLFIAQDSRERDSGLQQLTDFRIRLMQLRLDQANVQNWSPELVDWILRWLDEVIDNKSGHRPPGVDRYCLNELHVFKTSIQRFHTLVQDIAQSEFTSADYLSAIVKDEDNLSMATGYADSVTTHQNHHLHPYHYHHGQGGHQQDLRPLDADRCSHTYAALIKQIHDHAMSQRPLSYFAVRALYDIAMELGCEIDWNERMETLQGELERAFEEWDQLFKIRFPPDYYDQVIGKGTPSEL</sequence>
<evidence type="ECO:0000313" key="2">
    <source>
        <dbReference type="Proteomes" id="UP000272942"/>
    </source>
</evidence>
<reference evidence="3" key="1">
    <citation type="submission" date="2016-06" db="UniProtKB">
        <authorList>
            <consortium name="WormBaseParasite"/>
        </authorList>
    </citation>
    <scope>IDENTIFICATION</scope>
</reference>
<evidence type="ECO:0000313" key="1">
    <source>
        <dbReference type="EMBL" id="VDP72287.1"/>
    </source>
</evidence>
<dbReference type="AlphaFoldDB" id="A0A183ABJ8"/>
<keyword evidence="2" id="KW-1185">Reference proteome</keyword>
<evidence type="ECO:0000313" key="3">
    <source>
        <dbReference type="WBParaSite" id="ECPE_0000434501-mRNA-1"/>
    </source>
</evidence>